<dbReference type="NCBIfam" id="TIGR01603">
    <property type="entry name" value="maj_tail_phi13"/>
    <property type="match status" value="1"/>
</dbReference>
<name>W4EUH3_9BACL</name>
<evidence type="ECO:0000313" key="1">
    <source>
        <dbReference type="EMBL" id="ETT84173.1"/>
    </source>
</evidence>
<keyword evidence="2" id="KW-1185">Reference proteome</keyword>
<dbReference type="InterPro" id="IPR006724">
    <property type="entry name" value="Phage_TTP"/>
</dbReference>
<gene>
    <name evidence="1" type="ORF">C176_12433</name>
</gene>
<dbReference type="eggNOG" id="COG5492">
    <property type="taxonomic scope" value="Bacteria"/>
</dbReference>
<dbReference type="Proteomes" id="UP000019062">
    <property type="component" value="Unassembled WGS sequence"/>
</dbReference>
<comment type="caution">
    <text evidence="1">The sequence shown here is derived from an EMBL/GenBank/DDBJ whole genome shotgun (WGS) entry which is preliminary data.</text>
</comment>
<reference evidence="1 2" key="1">
    <citation type="journal article" date="2014" name="BMC Genomics">
        <title>Genomic comparison of sporeforming bacilli isolated from milk.</title>
        <authorList>
            <person name="Moreno Switt A.I."/>
            <person name="Andrus A.D."/>
            <person name="Ranieri M.L."/>
            <person name="Orsi R.H."/>
            <person name="Ivy R."/>
            <person name="den Bakker H.C."/>
            <person name="Martin N.H."/>
            <person name="Wiedmann M."/>
            <person name="Boor K.J."/>
        </authorList>
    </citation>
    <scope>NUCLEOTIDE SEQUENCE [LARGE SCALE GENOMIC DNA]</scope>
    <source>
        <strain evidence="1 2">FSL R5-213</strain>
    </source>
</reference>
<dbReference type="EMBL" id="ASQA01000028">
    <property type="protein sequence ID" value="ETT84173.1"/>
    <property type="molecule type" value="Genomic_DNA"/>
</dbReference>
<dbReference type="RefSeq" id="WP_038185449.1">
    <property type="nucleotide sequence ID" value="NZ_ASQA01000028.1"/>
</dbReference>
<evidence type="ECO:0000313" key="2">
    <source>
        <dbReference type="Proteomes" id="UP000019062"/>
    </source>
</evidence>
<dbReference type="InterPro" id="IPR006490">
    <property type="entry name" value="Maj_tail_phi13"/>
</dbReference>
<accession>W4EUH3</accession>
<sequence>MSGVLIGLKDLFFAPEKVGAENGFEKPYRIAKAMEAKVAPKTSNAVLYADDGAAESASAEGETEIELGIDALSNDVYAKLLGKQVINGGVIDTTADVAPNGALLFRALKSNGKYRYFVFYKGNFQLPEEEYKTKGESIEYNTPKIKGVFVHSDTILDAKGNGIKRYIVDEDDTGADAAVIAEWFDEVQLPTATPAP</sequence>
<proteinExistence type="predicted"/>
<dbReference type="AlphaFoldDB" id="W4EUH3"/>
<protein>
    <submittedName>
        <fullName evidence="1">Phage major tail protein, Phi13 family</fullName>
    </submittedName>
</protein>
<organism evidence="1 2">
    <name type="scientific">Viridibacillus arenosi FSL R5-213</name>
    <dbReference type="NCBI Taxonomy" id="1227360"/>
    <lineage>
        <taxon>Bacteria</taxon>
        <taxon>Bacillati</taxon>
        <taxon>Bacillota</taxon>
        <taxon>Bacilli</taxon>
        <taxon>Bacillales</taxon>
        <taxon>Caryophanaceae</taxon>
        <taxon>Viridibacillus</taxon>
    </lineage>
</organism>
<dbReference type="Pfam" id="PF04630">
    <property type="entry name" value="Phage_TTP_1"/>
    <property type="match status" value="1"/>
</dbReference>